<evidence type="ECO:0000313" key="2">
    <source>
        <dbReference type="Proteomes" id="UP000678228"/>
    </source>
</evidence>
<dbReference type="Gene3D" id="1.20.1260.10">
    <property type="match status" value="2"/>
</dbReference>
<name>A0A941AQ97_9BACI</name>
<accession>A0A941AQ97</accession>
<dbReference type="Pfam" id="PF11553">
    <property type="entry name" value="DUF3231"/>
    <property type="match status" value="2"/>
</dbReference>
<evidence type="ECO:0000313" key="1">
    <source>
        <dbReference type="EMBL" id="MBP3950923.1"/>
    </source>
</evidence>
<keyword evidence="2" id="KW-1185">Reference proteome</keyword>
<organism evidence="1 2">
    <name type="scientific">Halalkalibacter suaedae</name>
    <dbReference type="NCBI Taxonomy" id="2822140"/>
    <lineage>
        <taxon>Bacteria</taxon>
        <taxon>Bacillati</taxon>
        <taxon>Bacillota</taxon>
        <taxon>Bacilli</taxon>
        <taxon>Bacillales</taxon>
        <taxon>Bacillaceae</taxon>
        <taxon>Halalkalibacter</taxon>
    </lineage>
</organism>
<reference evidence="1" key="1">
    <citation type="submission" date="2021-03" db="EMBL/GenBank/DDBJ databases">
        <title>Bacillus suaedae sp. nov., isolated from Suaeda aralocaspica.</title>
        <authorList>
            <person name="Lei R.F.R."/>
        </authorList>
    </citation>
    <scope>NUCLEOTIDE SEQUENCE</scope>
    <source>
        <strain evidence="1">YZJH907-2</strain>
    </source>
</reference>
<dbReference type="AlphaFoldDB" id="A0A941AQ97"/>
<dbReference type="InterPro" id="IPR021617">
    <property type="entry name" value="DUF3231"/>
</dbReference>
<dbReference type="RefSeq" id="WP_210596595.1">
    <property type="nucleotide sequence ID" value="NZ_JAGKSQ010000002.1"/>
</dbReference>
<dbReference type="EMBL" id="JAGKSQ010000002">
    <property type="protein sequence ID" value="MBP3950923.1"/>
    <property type="molecule type" value="Genomic_DNA"/>
</dbReference>
<dbReference type="InterPro" id="IPR012347">
    <property type="entry name" value="Ferritin-like"/>
</dbReference>
<proteinExistence type="predicted"/>
<dbReference type="Proteomes" id="UP000678228">
    <property type="component" value="Unassembled WGS sequence"/>
</dbReference>
<sequence length="335" mass="37349">MMVENSQQLTSTELAMLWSGYIENTMAKCILKYSLSIVKDSEIQGVIELGLATSEKNIAKIKGIFEQEKIPVPYGFSDSDVNVDAPRLYSDAFLCRYLEFMGRNGEVTYSLAHGTSARKDIRDFFRSCLFSSAALFDKAAEVMLKKGIFVRSPYIAYPTNNEYVHKESFLTGFFGEKRTLTSIEIAHIATNVESNSVGTSMLMGFAQVAQMKEVKKYFSRGFEIGKKQIDILTKVLKDDNTSSPQTWDGTVTGSTVSPFSDKLMMYQTLTMNALSLGNYGSSLGGSPRRDIGLHYIRFIGEVGNYATDGAELMITNGWMEKPPHTVDRQEITKPS</sequence>
<protein>
    <submittedName>
        <fullName evidence="1">DUF3231 family protein</fullName>
    </submittedName>
</protein>
<gene>
    <name evidence="1" type="ORF">J7W16_07215</name>
</gene>
<comment type="caution">
    <text evidence="1">The sequence shown here is derived from an EMBL/GenBank/DDBJ whole genome shotgun (WGS) entry which is preliminary data.</text>
</comment>